<dbReference type="Gene3D" id="1.10.555.10">
    <property type="entry name" value="Rho GTPase activation protein"/>
    <property type="match status" value="1"/>
</dbReference>
<feature type="compositionally biased region" description="Pro residues" evidence="2">
    <location>
        <begin position="114"/>
        <end position="127"/>
    </location>
</feature>
<dbReference type="AlphaFoldDB" id="T1K3I8"/>
<dbReference type="PROSITE" id="PS50003">
    <property type="entry name" value="PH_DOMAIN"/>
    <property type="match status" value="1"/>
</dbReference>
<protein>
    <recommendedName>
        <fullName evidence="8">Rho-GAP domain-containing protein</fullName>
    </recommendedName>
</protein>
<dbReference type="InterPro" id="IPR000159">
    <property type="entry name" value="RA_dom"/>
</dbReference>
<dbReference type="PANTHER" id="PTHR45899">
    <property type="entry name" value="RHO GTPASE ACTIVATING PROTEIN AT 15B, ISOFORM C"/>
    <property type="match status" value="1"/>
</dbReference>
<dbReference type="GO" id="GO:0005096">
    <property type="term" value="F:GTPase activator activity"/>
    <property type="evidence" value="ECO:0007669"/>
    <property type="project" value="UniProtKB-KW"/>
</dbReference>
<evidence type="ECO:0000259" key="5">
    <source>
        <dbReference type="PROSITE" id="PS50238"/>
    </source>
</evidence>
<dbReference type="GO" id="GO:0005547">
    <property type="term" value="F:phosphatidylinositol-3,4,5-trisphosphate binding"/>
    <property type="evidence" value="ECO:0007669"/>
    <property type="project" value="TreeGrafter"/>
</dbReference>
<reference evidence="7" key="1">
    <citation type="submission" date="2011-08" db="EMBL/GenBank/DDBJ databases">
        <authorList>
            <person name="Rombauts S."/>
        </authorList>
    </citation>
    <scope>NUCLEOTIDE SEQUENCE</scope>
    <source>
        <strain evidence="7">London</strain>
    </source>
</reference>
<dbReference type="SUPFAM" id="SSF48350">
    <property type="entry name" value="GTPase activation domain, GAP"/>
    <property type="match status" value="1"/>
</dbReference>
<keyword evidence="1" id="KW-0343">GTPase activation</keyword>
<dbReference type="Gene3D" id="2.30.29.30">
    <property type="entry name" value="Pleckstrin-homology domain (PH domain)/Phosphotyrosine-binding domain (PTB)"/>
    <property type="match status" value="2"/>
</dbReference>
<sequence length="1048" mass="118636">MSIEPSASKDSPVDSACRTLFCNHSNRQQLKNLVFVLHMENPYGVLNHPIPSKRTIIHEEDDQPSSSSPPPLPPPPRPRKSLEKLRKAKEENIYVNLTNVSFQQNNVYDEPVKSSPPPPYPPPPLPPRIATRLNKSHQVLERVSEISTEGSDVTEESLESVERSGEDTENRSDDNDIDSDDIHGGEEIYQQITTAKTRPKFDQPPPLPPRFQRQTSDPVHPLDKSNFSSKLEKALVNQFAALNSPDNRYGLVRANTLPTKTSNHVNNNNNNNSVPYDIEKIEKTGKAASTSSSPSSTMTESPNGPKKPPRKPANDSEIMRPTEQLQDKTGYLYKTGPTRKTFHQRWCLLNKEKFSYYHDEPVSDSGKEIEPKGVIDLSNIVLIGTTLNPPAITTKSSKGIPWRNQSNRKDDSLSSTNSKPAGYVDIGVSNSSGRMFLFASECQEDIADWMEALALRVEPQIQASLAVYRDFTFAGYVHMKLGISGTWIRCWLVLRNRELAILTDLDGSESENSIMTIDLRKVMSICYSSSHQITPCADAKEPGQPVYLNRNHDTGLFIQGSYKAHTELLYTHLTKSWMTPVNGSFSDQLLTPSGIPIAIEKCLNFICTYGGVRTKGIYSTPGEESMVKKLIEPLMSNAVWELHIRPEDGYTVHEVASALKQYLKSFSECLLTDLMYPEWWDNNSIKSRDKRLRNIKTMLKRLPTVNFSILKKLICHIYCIIENAEFNEMFLIKLAPIMGPILYYSTLNRSSTEEAVAVSMDIFADLVAGFSWLFDVSPEEMEKERKIEKTLTTLRESKMMSNKTGNDILVGVYMFNRDWDQCINVPLSPNMTAQELVNYVHKKSNLKRPASDLAVFEVVCAGQLERFLHYSEVVMSVILSWTTKWPSEDAKVNYLIVKENDYENLLEPYFDQANTRSGTISLSLFSELKFSDIHSGKVFKKYLFEFIGAKLSIYKDAKASKSIGQWNIEDIVWYIGSESKRNSPNPKLSFTFIERSSKIVRSKETNYMVGRTVVCNTPDEFYKWIAGMIISQYPSGLRPAKKLIDLLD</sequence>
<feature type="compositionally biased region" description="Basic and acidic residues" evidence="2">
    <location>
        <begin position="160"/>
        <end position="186"/>
    </location>
</feature>
<dbReference type="InterPro" id="IPR011993">
    <property type="entry name" value="PH-like_dom_sf"/>
</dbReference>
<dbReference type="eggNOG" id="KOG1117">
    <property type="taxonomic scope" value="Eukaryota"/>
</dbReference>
<evidence type="ECO:0008006" key="8">
    <source>
        <dbReference type="Google" id="ProtNLM"/>
    </source>
</evidence>
<feature type="region of interest" description="Disordered" evidence="2">
    <location>
        <begin position="108"/>
        <end position="224"/>
    </location>
</feature>
<feature type="domain" description="Ras-associating" evidence="4">
    <location>
        <begin position="820"/>
        <end position="902"/>
    </location>
</feature>
<dbReference type="STRING" id="32264.T1K3I8"/>
<dbReference type="SMART" id="SM00324">
    <property type="entry name" value="RhoGAP"/>
    <property type="match status" value="1"/>
</dbReference>
<dbReference type="SMART" id="SM00233">
    <property type="entry name" value="PH"/>
    <property type="match status" value="3"/>
</dbReference>
<dbReference type="Gene3D" id="3.10.20.90">
    <property type="entry name" value="Phosphatidylinositol 3-kinase Catalytic Subunit, Chain A, domain 1"/>
    <property type="match status" value="1"/>
</dbReference>
<evidence type="ECO:0000256" key="1">
    <source>
        <dbReference type="ARBA" id="ARBA00022468"/>
    </source>
</evidence>
<dbReference type="GO" id="GO:0007165">
    <property type="term" value="P:signal transduction"/>
    <property type="evidence" value="ECO:0007669"/>
    <property type="project" value="InterPro"/>
</dbReference>
<dbReference type="HOGENOM" id="CLU_291402_0_0_1"/>
<evidence type="ECO:0000259" key="3">
    <source>
        <dbReference type="PROSITE" id="PS50003"/>
    </source>
</evidence>
<dbReference type="InterPro" id="IPR000198">
    <property type="entry name" value="RhoGAP_dom"/>
</dbReference>
<dbReference type="SUPFAM" id="SSF54236">
    <property type="entry name" value="Ubiquitin-like"/>
    <property type="match status" value="1"/>
</dbReference>
<dbReference type="Pfam" id="PF00620">
    <property type="entry name" value="RhoGAP"/>
    <property type="match status" value="1"/>
</dbReference>
<dbReference type="Pfam" id="PF00169">
    <property type="entry name" value="PH"/>
    <property type="match status" value="1"/>
</dbReference>
<evidence type="ECO:0000256" key="2">
    <source>
        <dbReference type="SAM" id="MobiDB-lite"/>
    </source>
</evidence>
<proteinExistence type="predicted"/>
<dbReference type="InterPro" id="IPR052227">
    <property type="entry name" value="Arf-Rho-GAP_ANK-PH_domain"/>
</dbReference>
<dbReference type="InterPro" id="IPR008936">
    <property type="entry name" value="Rho_GTPase_activation_prot"/>
</dbReference>
<dbReference type="InterPro" id="IPR001849">
    <property type="entry name" value="PH_domain"/>
</dbReference>
<dbReference type="Proteomes" id="UP000015104">
    <property type="component" value="Unassembled WGS sequence"/>
</dbReference>
<evidence type="ECO:0000313" key="7">
    <source>
        <dbReference type="Proteomes" id="UP000015104"/>
    </source>
</evidence>
<dbReference type="GO" id="GO:0005737">
    <property type="term" value="C:cytoplasm"/>
    <property type="evidence" value="ECO:0007669"/>
    <property type="project" value="TreeGrafter"/>
</dbReference>
<organism evidence="6 7">
    <name type="scientific">Tetranychus urticae</name>
    <name type="common">Two-spotted spider mite</name>
    <dbReference type="NCBI Taxonomy" id="32264"/>
    <lineage>
        <taxon>Eukaryota</taxon>
        <taxon>Metazoa</taxon>
        <taxon>Ecdysozoa</taxon>
        <taxon>Arthropoda</taxon>
        <taxon>Chelicerata</taxon>
        <taxon>Arachnida</taxon>
        <taxon>Acari</taxon>
        <taxon>Acariformes</taxon>
        <taxon>Trombidiformes</taxon>
        <taxon>Prostigmata</taxon>
        <taxon>Eleutherengona</taxon>
        <taxon>Raphignathae</taxon>
        <taxon>Tetranychoidea</taxon>
        <taxon>Tetranychidae</taxon>
        <taxon>Tetranychus</taxon>
    </lineage>
</organism>
<evidence type="ECO:0000259" key="4">
    <source>
        <dbReference type="PROSITE" id="PS50200"/>
    </source>
</evidence>
<dbReference type="PROSITE" id="PS50200">
    <property type="entry name" value="RA"/>
    <property type="match status" value="1"/>
</dbReference>
<name>T1K3I8_TETUR</name>
<feature type="domain" description="PH" evidence="3">
    <location>
        <begin position="325"/>
        <end position="458"/>
    </location>
</feature>
<feature type="region of interest" description="Disordered" evidence="2">
    <location>
        <begin position="393"/>
        <end position="417"/>
    </location>
</feature>
<dbReference type="InterPro" id="IPR029071">
    <property type="entry name" value="Ubiquitin-like_domsf"/>
</dbReference>
<dbReference type="CDD" id="cd17113">
    <property type="entry name" value="RA_ARAPs"/>
    <property type="match status" value="1"/>
</dbReference>
<dbReference type="SUPFAM" id="SSF50729">
    <property type="entry name" value="PH domain-like"/>
    <property type="match status" value="3"/>
</dbReference>
<dbReference type="PROSITE" id="PS50238">
    <property type="entry name" value="RHOGAP"/>
    <property type="match status" value="1"/>
</dbReference>
<reference evidence="6" key="2">
    <citation type="submission" date="2015-06" db="UniProtKB">
        <authorList>
            <consortium name="EnsemblMetazoa"/>
        </authorList>
    </citation>
    <scope>IDENTIFICATION</scope>
</reference>
<feature type="compositionally biased region" description="Low complexity" evidence="2">
    <location>
        <begin position="289"/>
        <end position="301"/>
    </location>
</feature>
<feature type="domain" description="Rho-GAP" evidence="5">
    <location>
        <begin position="583"/>
        <end position="774"/>
    </location>
</feature>
<dbReference type="EMBL" id="CAEY01001380">
    <property type="status" value="NOT_ANNOTATED_CDS"/>
    <property type="molecule type" value="Genomic_DNA"/>
</dbReference>
<dbReference type="EnsemblMetazoa" id="tetur04g08830.1">
    <property type="protein sequence ID" value="tetur04g08830.1"/>
    <property type="gene ID" value="tetur04g08830"/>
</dbReference>
<dbReference type="PANTHER" id="PTHR45899:SF2">
    <property type="entry name" value="RHO GTPASE ACTIVATING PROTEIN AT 15B, ISOFORM C"/>
    <property type="match status" value="1"/>
</dbReference>
<accession>T1K3I8</accession>
<evidence type="ECO:0000313" key="6">
    <source>
        <dbReference type="EnsemblMetazoa" id="tetur04g08830.1"/>
    </source>
</evidence>
<feature type="compositionally biased region" description="Pro residues" evidence="2">
    <location>
        <begin position="67"/>
        <end position="76"/>
    </location>
</feature>
<feature type="region of interest" description="Disordered" evidence="2">
    <location>
        <begin position="59"/>
        <end position="84"/>
    </location>
</feature>
<feature type="region of interest" description="Disordered" evidence="2">
    <location>
        <begin position="283"/>
        <end position="335"/>
    </location>
</feature>
<keyword evidence="7" id="KW-1185">Reference proteome</keyword>